<evidence type="ECO:0000313" key="2">
    <source>
        <dbReference type="Proteomes" id="UP000255872"/>
    </source>
</evidence>
<keyword evidence="2" id="KW-1185">Reference proteome</keyword>
<protein>
    <submittedName>
        <fullName evidence="1">HNS binding protein</fullName>
    </submittedName>
</protein>
<proteinExistence type="predicted"/>
<dbReference type="EMBL" id="MH400309">
    <property type="protein sequence ID" value="AXF38910.1"/>
    <property type="molecule type" value="Genomic_DNA"/>
</dbReference>
<accession>A0A345AQF9</accession>
<sequence>MAMTKRMRVSFSLGAVLSTEDVKQFEKSLCELSRKVLNGEKVSGFERKMVEVGVTEGLEAVVELVFKKGIVDGLKEDLSHYADQPSFGDFRVEFKR</sequence>
<dbReference type="Pfam" id="PF11247">
    <property type="entry name" value="Phage_T7_55"/>
    <property type="match status" value="1"/>
</dbReference>
<reference evidence="1 2" key="1">
    <citation type="submission" date="2018-05" db="EMBL/GenBank/DDBJ databases">
        <title>Complete genome sequence of Escherichia coli bacteriophage Vec13.</title>
        <authorList>
            <person name="Volozhantsev N."/>
            <person name="Kislichkina A."/>
            <person name="Denisenko E."/>
            <person name="Verevkin V."/>
            <person name="Myakinina V."/>
            <person name="Krasilnikova V."/>
        </authorList>
    </citation>
    <scope>NUCLEOTIDE SEQUENCE [LARGE SCALE GENOMIC DNA]</scope>
</reference>
<organism evidence="1 2">
    <name type="scientific">Escherichia phage Vec13</name>
    <dbReference type="NCBI Taxonomy" id="2783859"/>
    <lineage>
        <taxon>Viruses</taxon>
        <taxon>Duplodnaviria</taxon>
        <taxon>Heunggongvirae</taxon>
        <taxon>Uroviricota</taxon>
        <taxon>Caudoviricetes</taxon>
        <taxon>Autographivirales</taxon>
        <taxon>Autotranscriptaviridae</taxon>
        <taxon>Studiervirinae</taxon>
        <taxon>Kayfunavirus</taxon>
        <taxon>Kayfunavirus Vec13</taxon>
    </lineage>
</organism>
<gene>
    <name evidence="1" type="ORF">vec13_28</name>
</gene>
<dbReference type="Proteomes" id="UP000255872">
    <property type="component" value="Segment"/>
</dbReference>
<evidence type="ECO:0000313" key="1">
    <source>
        <dbReference type="EMBL" id="AXF38910.1"/>
    </source>
</evidence>
<dbReference type="InterPro" id="IPR022611">
    <property type="entry name" value="Phage_T7_5.5"/>
</dbReference>
<name>A0A345AQF9_9CAUD</name>